<feature type="transmembrane region" description="Helical" evidence="1">
    <location>
        <begin position="115"/>
        <end position="138"/>
    </location>
</feature>
<evidence type="ECO:0000313" key="3">
    <source>
        <dbReference type="Proteomes" id="UP000696294"/>
    </source>
</evidence>
<keyword evidence="1" id="KW-0812">Transmembrane</keyword>
<keyword evidence="1" id="KW-0472">Membrane</keyword>
<keyword evidence="1" id="KW-1133">Transmembrane helix</keyword>
<evidence type="ECO:0000256" key="1">
    <source>
        <dbReference type="SAM" id="Phobius"/>
    </source>
</evidence>
<evidence type="ECO:0000313" key="2">
    <source>
        <dbReference type="EMBL" id="NJP98554.1"/>
    </source>
</evidence>
<comment type="caution">
    <text evidence="2">The sequence shown here is derived from an EMBL/GenBank/DDBJ whole genome shotgun (WGS) entry which is preliminary data.</text>
</comment>
<keyword evidence="3" id="KW-1185">Reference proteome</keyword>
<dbReference type="Proteomes" id="UP000696294">
    <property type="component" value="Unassembled WGS sequence"/>
</dbReference>
<gene>
    <name evidence="2" type="ORF">HCN51_55620</name>
</gene>
<feature type="transmembrane region" description="Helical" evidence="1">
    <location>
        <begin position="36"/>
        <end position="56"/>
    </location>
</feature>
<organism evidence="2 3">
    <name type="scientific">Nonomuraea composti</name>
    <dbReference type="NCBI Taxonomy" id="2720023"/>
    <lineage>
        <taxon>Bacteria</taxon>
        <taxon>Bacillati</taxon>
        <taxon>Actinomycetota</taxon>
        <taxon>Actinomycetes</taxon>
        <taxon>Streptosporangiales</taxon>
        <taxon>Streptosporangiaceae</taxon>
        <taxon>Nonomuraea</taxon>
    </lineage>
</organism>
<feature type="transmembrane region" description="Helical" evidence="1">
    <location>
        <begin position="77"/>
        <end position="95"/>
    </location>
</feature>
<proteinExistence type="predicted"/>
<name>A0ABX1BRP6_9ACTN</name>
<reference evidence="2 3" key="1">
    <citation type="submission" date="2020-03" db="EMBL/GenBank/DDBJ databases">
        <title>WGS of actinomycetes isolated from Thailand.</title>
        <authorList>
            <person name="Thawai C."/>
        </authorList>
    </citation>
    <scope>NUCLEOTIDE SEQUENCE [LARGE SCALE GENOMIC DNA]</scope>
    <source>
        <strain evidence="2 3">FMUSA5-5</strain>
    </source>
</reference>
<sequence>MNLIAIQIAAHPTGRNPWYDVPWNEILLNGLDIEIASARSVALGYTLVLTVEAALITLRVRQRRRFADNEIPPTGGLFSLMYLFTFAVATVLNPVGPTWRGNDNHDLAVLCPAWYMPALIGIGLVALIGLTVWLTAAIRDVPAAS</sequence>
<protein>
    <submittedName>
        <fullName evidence="2">Uncharacterized protein</fullName>
    </submittedName>
</protein>
<dbReference type="RefSeq" id="WP_168021862.1">
    <property type="nucleotide sequence ID" value="NZ_JAATEP010000096.1"/>
</dbReference>
<dbReference type="EMBL" id="JAATEP010000096">
    <property type="protein sequence ID" value="NJP98554.1"/>
    <property type="molecule type" value="Genomic_DNA"/>
</dbReference>
<accession>A0ABX1BRP6</accession>